<dbReference type="Proteomes" id="UP000572072">
    <property type="component" value="Unassembled WGS sequence"/>
</dbReference>
<feature type="binding site" evidence="6">
    <location>
        <position position="97"/>
    </location>
    <ligand>
        <name>substrate</name>
    </ligand>
</feature>
<evidence type="ECO:0000256" key="2">
    <source>
        <dbReference type="ARBA" id="ARBA00022857"/>
    </source>
</evidence>
<sequence>MTVPAFGVGTFRLKGQVVIDSVKNALDLGYRVIDTAQIYDNETEIGQAIEESGVARNELYITTKIWVDKLNKQDLIPSLKASLEKLKTDHVDLTLVHWPGEGTDVNEYMPELLKAKELGLTKAIGVSNFNIELLEQAADVVGFDSIATNQVELSPYLQNRKLVEFMNDKGITVTSYMTLAYGKVLKDEVINNIATSKGATAAQVALAWAMQKGIAVIPSSTKRENLTSNLKALELTLTDEEMARIDALECNGREVDPEGLAPKWDA</sequence>
<dbReference type="FunFam" id="3.20.20.100:FF:000002">
    <property type="entry name" value="2,5-diketo-D-gluconic acid reductase A"/>
    <property type="match status" value="1"/>
</dbReference>
<dbReference type="PROSITE" id="PS00062">
    <property type="entry name" value="ALDOKETO_REDUCTASE_2"/>
    <property type="match status" value="1"/>
</dbReference>
<organism evidence="9 10">
    <name type="scientific">Vibrio rotiferianus</name>
    <dbReference type="NCBI Taxonomy" id="190895"/>
    <lineage>
        <taxon>Bacteria</taxon>
        <taxon>Pseudomonadati</taxon>
        <taxon>Pseudomonadota</taxon>
        <taxon>Gammaproteobacteria</taxon>
        <taxon>Vibrionales</taxon>
        <taxon>Vibrionaceae</taxon>
        <taxon>Vibrio</taxon>
    </lineage>
</organism>
<feature type="site" description="Lowers pKa of active site Tyr" evidence="7">
    <location>
        <position position="64"/>
    </location>
</feature>
<dbReference type="InterPro" id="IPR036812">
    <property type="entry name" value="NAD(P)_OxRdtase_dom_sf"/>
</dbReference>
<accession>A0A7Y4E2C1</accession>
<evidence type="ECO:0000259" key="8">
    <source>
        <dbReference type="Pfam" id="PF00248"/>
    </source>
</evidence>
<evidence type="ECO:0000256" key="6">
    <source>
        <dbReference type="PIRSR" id="PIRSR000097-2"/>
    </source>
</evidence>
<dbReference type="PANTHER" id="PTHR43827">
    <property type="entry name" value="2,5-DIKETO-D-GLUCONIC ACID REDUCTASE"/>
    <property type="match status" value="1"/>
</dbReference>
<dbReference type="InterPro" id="IPR018170">
    <property type="entry name" value="Aldo/ket_reductase_CS"/>
</dbReference>
<proteinExistence type="inferred from homology"/>
<feature type="domain" description="NADP-dependent oxidoreductase" evidence="8">
    <location>
        <begin position="8"/>
        <end position="248"/>
    </location>
</feature>
<evidence type="ECO:0000256" key="4">
    <source>
        <dbReference type="ARBA" id="ARBA00049445"/>
    </source>
</evidence>
<protein>
    <submittedName>
        <fullName evidence="9">2,5-didehydrogluconate reductase DkgB</fullName>
        <ecNumber evidence="9">1.1.1.346</ecNumber>
    </submittedName>
</protein>
<dbReference type="Gene3D" id="3.20.20.100">
    <property type="entry name" value="NADP-dependent oxidoreductase domain"/>
    <property type="match status" value="1"/>
</dbReference>
<comment type="catalytic activity">
    <reaction evidence="4">
        <text>hydroxyacetone + NADP(+) = methylglyoxal + NADPH + H(+)</text>
        <dbReference type="Rhea" id="RHEA:27986"/>
        <dbReference type="ChEBI" id="CHEBI:15378"/>
        <dbReference type="ChEBI" id="CHEBI:17158"/>
        <dbReference type="ChEBI" id="CHEBI:27957"/>
        <dbReference type="ChEBI" id="CHEBI:57783"/>
        <dbReference type="ChEBI" id="CHEBI:58349"/>
    </reaction>
</comment>
<name>A0A7Y4E2C1_9VIBR</name>
<evidence type="ECO:0000256" key="3">
    <source>
        <dbReference type="ARBA" id="ARBA00023002"/>
    </source>
</evidence>
<dbReference type="PIRSF" id="PIRSF000097">
    <property type="entry name" value="AKR"/>
    <property type="match status" value="1"/>
</dbReference>
<evidence type="ECO:0000256" key="5">
    <source>
        <dbReference type="PIRSR" id="PIRSR000097-1"/>
    </source>
</evidence>
<dbReference type="InterPro" id="IPR020471">
    <property type="entry name" value="AKR"/>
</dbReference>
<feature type="active site" description="Proton donor" evidence="5">
    <location>
        <position position="39"/>
    </location>
</feature>
<reference evidence="9 10" key="1">
    <citation type="submission" date="2019-08" db="EMBL/GenBank/DDBJ databases">
        <title>Draft genome sequencing and comparative genomics of hatchery-associated Vibrios.</title>
        <authorList>
            <person name="Kehlet-Delgado H."/>
            <person name="Mueller R.S."/>
        </authorList>
    </citation>
    <scope>NUCLEOTIDE SEQUENCE [LARGE SCALE GENOMIC DNA]</scope>
    <source>
        <strain evidence="9 10">00-78-3</strain>
    </source>
</reference>
<comment type="caution">
    <text evidence="9">The sequence shown here is derived from an EMBL/GenBank/DDBJ whole genome shotgun (WGS) entry which is preliminary data.</text>
</comment>
<dbReference type="SUPFAM" id="SSF51430">
    <property type="entry name" value="NAD(P)-linked oxidoreductase"/>
    <property type="match status" value="1"/>
</dbReference>
<evidence type="ECO:0000256" key="1">
    <source>
        <dbReference type="ARBA" id="ARBA00007905"/>
    </source>
</evidence>
<evidence type="ECO:0000256" key="7">
    <source>
        <dbReference type="PIRSR" id="PIRSR000097-3"/>
    </source>
</evidence>
<dbReference type="NCBIfam" id="NF008377">
    <property type="entry name" value="PRK11172.1"/>
    <property type="match status" value="1"/>
</dbReference>
<keyword evidence="2" id="KW-0521">NADP</keyword>
<dbReference type="PANTHER" id="PTHR43827:SF3">
    <property type="entry name" value="NADP-DEPENDENT OXIDOREDUCTASE DOMAIN-CONTAINING PROTEIN"/>
    <property type="match status" value="1"/>
</dbReference>
<dbReference type="AlphaFoldDB" id="A0A7Y4E2C1"/>
<gene>
    <name evidence="9" type="primary">dkgB</name>
    <name evidence="9" type="ORF">F0262_13400</name>
</gene>
<dbReference type="Pfam" id="PF00248">
    <property type="entry name" value="Aldo_ket_red"/>
    <property type="match status" value="1"/>
</dbReference>
<keyword evidence="3 9" id="KW-0560">Oxidoreductase</keyword>
<dbReference type="GO" id="GO:1990002">
    <property type="term" value="F:methylglyoxal reductase (NADPH) (acetol producing) activity"/>
    <property type="evidence" value="ECO:0007669"/>
    <property type="project" value="TreeGrafter"/>
</dbReference>
<evidence type="ECO:0000313" key="10">
    <source>
        <dbReference type="Proteomes" id="UP000572072"/>
    </source>
</evidence>
<dbReference type="GO" id="GO:0051596">
    <property type="term" value="P:methylglyoxal catabolic process"/>
    <property type="evidence" value="ECO:0007669"/>
    <property type="project" value="TreeGrafter"/>
</dbReference>
<comment type="similarity">
    <text evidence="1">Belongs to the aldo/keto reductase family.</text>
</comment>
<evidence type="ECO:0000313" key="9">
    <source>
        <dbReference type="EMBL" id="NOH49048.1"/>
    </source>
</evidence>
<dbReference type="InterPro" id="IPR023210">
    <property type="entry name" value="NADP_OxRdtase_dom"/>
</dbReference>
<dbReference type="RefSeq" id="WP_171358183.1">
    <property type="nucleotide sequence ID" value="NZ_VTYN01000013.1"/>
</dbReference>
<dbReference type="PRINTS" id="PR00069">
    <property type="entry name" value="ALDKETRDTASE"/>
</dbReference>
<dbReference type="CDD" id="cd19139">
    <property type="entry name" value="AKR_AKR3F2"/>
    <property type="match status" value="1"/>
</dbReference>
<dbReference type="EMBL" id="VTYN01000013">
    <property type="protein sequence ID" value="NOH49048.1"/>
    <property type="molecule type" value="Genomic_DNA"/>
</dbReference>
<dbReference type="EC" id="1.1.1.346" evidence="9"/>